<dbReference type="PANTHER" id="PTHR43660">
    <property type="entry name" value="DIPEPTIDYL CARBOXYPEPTIDASE"/>
    <property type="match status" value="1"/>
</dbReference>
<evidence type="ECO:0000313" key="11">
    <source>
        <dbReference type="Proteomes" id="UP001430149"/>
    </source>
</evidence>
<dbReference type="InterPro" id="IPR024079">
    <property type="entry name" value="MetalloPept_cat_dom_sf"/>
</dbReference>
<evidence type="ECO:0000256" key="5">
    <source>
        <dbReference type="ARBA" id="ARBA00022833"/>
    </source>
</evidence>
<comment type="cofactor">
    <cofactor evidence="7">
        <name>Zn(2+)</name>
        <dbReference type="ChEBI" id="CHEBI:29105"/>
    </cofactor>
    <text evidence="7">Binds 1 zinc ion.</text>
</comment>
<dbReference type="InterPro" id="IPR001567">
    <property type="entry name" value="Pept_M3A_M3B_dom"/>
</dbReference>
<dbReference type="Gene3D" id="1.10.1370.10">
    <property type="entry name" value="Neurolysin, domain 3"/>
    <property type="match status" value="1"/>
</dbReference>
<keyword evidence="11" id="KW-1185">Reference proteome</keyword>
<evidence type="ECO:0000256" key="6">
    <source>
        <dbReference type="ARBA" id="ARBA00023049"/>
    </source>
</evidence>
<evidence type="ECO:0000313" key="10">
    <source>
        <dbReference type="EMBL" id="MBM7126102.1"/>
    </source>
</evidence>
<dbReference type="GO" id="GO:0004180">
    <property type="term" value="F:carboxypeptidase activity"/>
    <property type="evidence" value="ECO:0007669"/>
    <property type="project" value="UniProtKB-KW"/>
</dbReference>
<dbReference type="Gene3D" id="3.40.390.10">
    <property type="entry name" value="Collagenase (Catalytic Domain)"/>
    <property type="match status" value="1"/>
</dbReference>
<evidence type="ECO:0000256" key="2">
    <source>
        <dbReference type="ARBA" id="ARBA00022670"/>
    </source>
</evidence>
<accession>A0ABS2K5Q9</accession>
<evidence type="ECO:0000256" key="7">
    <source>
        <dbReference type="RuleBase" id="RU003435"/>
    </source>
</evidence>
<keyword evidence="8" id="KW-0732">Signal</keyword>
<dbReference type="EC" id="3.4.15.5" evidence="10"/>
<dbReference type="PANTHER" id="PTHR43660:SF1">
    <property type="entry name" value="DIPEPTIDYL CARBOXYPEPTIDASE"/>
    <property type="match status" value="1"/>
</dbReference>
<comment type="caution">
    <text evidence="10">The sequence shown here is derived from an EMBL/GenBank/DDBJ whole genome shotgun (WGS) entry which is preliminary data.</text>
</comment>
<dbReference type="InterPro" id="IPR024077">
    <property type="entry name" value="Neurolysin/TOP_dom2"/>
</dbReference>
<protein>
    <submittedName>
        <fullName evidence="10">Peptidyl-dipeptidase Dcp</fullName>
        <ecNumber evidence="10">3.4.15.5</ecNumber>
    </submittedName>
</protein>
<evidence type="ECO:0000256" key="3">
    <source>
        <dbReference type="ARBA" id="ARBA00022723"/>
    </source>
</evidence>
<keyword evidence="5 7" id="KW-0862">Zinc</keyword>
<dbReference type="PROSITE" id="PS51257">
    <property type="entry name" value="PROKAR_LIPOPROTEIN"/>
    <property type="match status" value="1"/>
</dbReference>
<reference evidence="10" key="1">
    <citation type="submission" date="2020-10" db="EMBL/GenBank/DDBJ databases">
        <title>Phylogeny of dyella-like bacteria.</title>
        <authorList>
            <person name="Fu J."/>
        </authorList>
    </citation>
    <scope>NUCLEOTIDE SEQUENCE</scope>
    <source>
        <strain evidence="10">DHOC52</strain>
    </source>
</reference>
<dbReference type="GO" id="GO:0008241">
    <property type="term" value="F:peptidyl-dipeptidase activity"/>
    <property type="evidence" value="ECO:0007669"/>
    <property type="project" value="UniProtKB-EC"/>
</dbReference>
<dbReference type="NCBIfam" id="NF007624">
    <property type="entry name" value="PRK10280.1"/>
    <property type="match status" value="1"/>
</dbReference>
<name>A0ABS2K5Q9_9GAMM</name>
<sequence>MPRLRFLAIATSIALAACSQSPNNASNSAPASSGSAPAKASTAAVAEAPASNPFFTASTLPYQAPPFDKIKDSDYQPAIEEGMKQQLAEVDKIANNPDPATFENTYVALEKTGVLLNRVMGVFNGITAANTDDALQKVQEDEAPKLAEHEDAIHLNDKLFQRLQTVYDQRDSLKLDPESQRLIEVVYRNFVMAGAKLSDADKAKLKDYNKEEAGLEAQFNNKLLAASKDGALVIDDKSKLAGLSDEDVAAAVQAAKDRHLDGKWVLTLQNTTQQPLLQDLTDRATRKALFEASWTRAEKGDANDTRDIIERLAQLRAQEAKLLGFPNYAAWTLEDQMAEKPETVMSFMDKLAPAAVARAKIEAADIQKQIDKDQAALHQPTFKLEPWDWEHYAEEVRKAKYDLDDSQIKPYFELNNVLQNGVFYAANQLYGLTFKERKDIPVYNPDVRVFEVFDKDGKSLALFYFDYFKRDNKNGGAWMDNFVGQSKLLGTKPVIYNVANFTKPADGQPALLSLDDVVTMFHEFGHGLHGLFSDVEYPTLSGTATARDFVEFPSQFNEHWATDPKVFANYAKNYKDGKPMPQELVDKLKKAGLFNKGYDMTELVAAAMLDMNWHMLSADEPKQNADEFEAAALKKDGVDLSYVPPRYRSSYFLHIWSNGYSAGYYAYLWTQMLADDAFEGFKQHGGLTRENGDRFRAMILSRGNTVELSKLYKDWRGQDPSIEPMLIDRGLKQTPAK</sequence>
<evidence type="ECO:0000256" key="8">
    <source>
        <dbReference type="SAM" id="SignalP"/>
    </source>
</evidence>
<dbReference type="RefSeq" id="WP_204682440.1">
    <property type="nucleotide sequence ID" value="NZ_BSNR01000002.1"/>
</dbReference>
<evidence type="ECO:0000259" key="9">
    <source>
        <dbReference type="Pfam" id="PF01432"/>
    </source>
</evidence>
<evidence type="ECO:0000256" key="4">
    <source>
        <dbReference type="ARBA" id="ARBA00022801"/>
    </source>
</evidence>
<dbReference type="InterPro" id="IPR024080">
    <property type="entry name" value="Neurolysin/TOP_N"/>
</dbReference>
<dbReference type="InterPro" id="IPR034005">
    <property type="entry name" value="M3A_DCP"/>
</dbReference>
<dbReference type="CDD" id="cd06456">
    <property type="entry name" value="M3A_DCP"/>
    <property type="match status" value="1"/>
</dbReference>
<dbReference type="Gene3D" id="1.20.1050.40">
    <property type="entry name" value="Endopeptidase. Chain P, domain 1"/>
    <property type="match status" value="1"/>
</dbReference>
<keyword evidence="3 7" id="KW-0479">Metal-binding</keyword>
<dbReference type="Proteomes" id="UP001430149">
    <property type="component" value="Unassembled WGS sequence"/>
</dbReference>
<dbReference type="InterPro" id="IPR045090">
    <property type="entry name" value="Pept_M3A_M3B"/>
</dbReference>
<dbReference type="Pfam" id="PF01432">
    <property type="entry name" value="Peptidase_M3"/>
    <property type="match status" value="1"/>
</dbReference>
<feature type="chain" id="PRO_5047368001" evidence="8">
    <location>
        <begin position="17"/>
        <end position="737"/>
    </location>
</feature>
<gene>
    <name evidence="10" type="primary">dcp</name>
    <name evidence="10" type="ORF">ISP19_12055</name>
</gene>
<feature type="domain" description="Peptidase M3A/M3B catalytic" evidence="9">
    <location>
        <begin position="277"/>
        <end position="728"/>
    </location>
</feature>
<dbReference type="SUPFAM" id="SSF55486">
    <property type="entry name" value="Metalloproteases ('zincins'), catalytic domain"/>
    <property type="match status" value="1"/>
</dbReference>
<proteinExistence type="inferred from homology"/>
<keyword evidence="2 7" id="KW-0645">Protease</keyword>
<comment type="similarity">
    <text evidence="1 7">Belongs to the peptidase M3 family.</text>
</comment>
<keyword evidence="6 7" id="KW-0482">Metalloprotease</keyword>
<dbReference type="EMBL" id="JADIKE010000036">
    <property type="protein sequence ID" value="MBM7126102.1"/>
    <property type="molecule type" value="Genomic_DNA"/>
</dbReference>
<keyword evidence="10" id="KW-0121">Carboxypeptidase</keyword>
<evidence type="ECO:0000256" key="1">
    <source>
        <dbReference type="ARBA" id="ARBA00006040"/>
    </source>
</evidence>
<organism evidence="10 11">
    <name type="scientific">Dyella flava</name>
    <dbReference type="NCBI Taxonomy" id="1920170"/>
    <lineage>
        <taxon>Bacteria</taxon>
        <taxon>Pseudomonadati</taxon>
        <taxon>Pseudomonadota</taxon>
        <taxon>Gammaproteobacteria</taxon>
        <taxon>Lysobacterales</taxon>
        <taxon>Rhodanobacteraceae</taxon>
        <taxon>Dyella</taxon>
    </lineage>
</organism>
<keyword evidence="4 7" id="KW-0378">Hydrolase</keyword>
<feature type="signal peptide" evidence="8">
    <location>
        <begin position="1"/>
        <end position="16"/>
    </location>
</feature>